<evidence type="ECO:0000313" key="1">
    <source>
        <dbReference type="EMBL" id="MDU8885606.1"/>
    </source>
</evidence>
<sequence>MKLKTTKLGAITKTKEVITISTKEKISNNLAPYFSKRKPAGIDITLCAKNNENDKKPVILNLNRNFLLHLQ</sequence>
<dbReference type="RefSeq" id="WP_316661496.1">
    <property type="nucleotide sequence ID" value="NZ_JAWHTF010000002.1"/>
</dbReference>
<organism evidence="1 2">
    <name type="scientific">Gilvirhabdus luticola</name>
    <dbReference type="NCBI Taxonomy" id="3079858"/>
    <lineage>
        <taxon>Bacteria</taxon>
        <taxon>Pseudomonadati</taxon>
        <taxon>Bacteroidota</taxon>
        <taxon>Flavobacteriia</taxon>
        <taxon>Flavobacteriales</taxon>
        <taxon>Flavobacteriaceae</taxon>
        <taxon>Gilvirhabdus</taxon>
    </lineage>
</organism>
<proteinExistence type="predicted"/>
<keyword evidence="2" id="KW-1185">Reference proteome</keyword>
<dbReference type="EMBL" id="JAWHTF010000002">
    <property type="protein sequence ID" value="MDU8885606.1"/>
    <property type="molecule type" value="Genomic_DNA"/>
</dbReference>
<name>A0ABU3U5G6_9FLAO</name>
<protein>
    <submittedName>
        <fullName evidence="1">Uncharacterized protein</fullName>
    </submittedName>
</protein>
<dbReference type="Proteomes" id="UP001268651">
    <property type="component" value="Unassembled WGS sequence"/>
</dbReference>
<comment type="caution">
    <text evidence="1">The sequence shown here is derived from an EMBL/GenBank/DDBJ whole genome shotgun (WGS) entry which is preliminary data.</text>
</comment>
<accession>A0ABU3U5G6</accession>
<evidence type="ECO:0000313" key="2">
    <source>
        <dbReference type="Proteomes" id="UP001268651"/>
    </source>
</evidence>
<reference evidence="1 2" key="1">
    <citation type="submission" date="2023-10" db="EMBL/GenBank/DDBJ databases">
        <title>Marimonas sp. nov. isolated from tidal mud flat.</title>
        <authorList>
            <person name="Jaincy N.J."/>
            <person name="Srinivasan S."/>
            <person name="Lee S.-S."/>
        </authorList>
    </citation>
    <scope>NUCLEOTIDE SEQUENCE [LARGE SCALE GENOMIC DNA]</scope>
    <source>
        <strain evidence="1 2">MJ-SS3</strain>
    </source>
</reference>
<gene>
    <name evidence="1" type="ORF">RXV94_05505</name>
</gene>